<gene>
    <name evidence="1" type="ORF">ACFFGH_21675</name>
</gene>
<proteinExistence type="predicted"/>
<dbReference type="PIRSF" id="PIRSF001439">
    <property type="entry name" value="CryM"/>
    <property type="match status" value="1"/>
</dbReference>
<dbReference type="SUPFAM" id="SSF51735">
    <property type="entry name" value="NAD(P)-binding Rossmann-fold domains"/>
    <property type="match status" value="1"/>
</dbReference>
<name>A0ABV6RTZ1_9GAMM</name>
<keyword evidence="2" id="KW-1185">Reference proteome</keyword>
<dbReference type="Gene3D" id="3.30.1780.10">
    <property type="entry name" value="ornithine cyclodeaminase, domain 1"/>
    <property type="match status" value="1"/>
</dbReference>
<dbReference type="Proteomes" id="UP001589896">
    <property type="component" value="Unassembled WGS sequence"/>
</dbReference>
<dbReference type="EMBL" id="JBHLTG010000005">
    <property type="protein sequence ID" value="MFC0680450.1"/>
    <property type="molecule type" value="Genomic_DNA"/>
</dbReference>
<dbReference type="Gene3D" id="3.40.50.720">
    <property type="entry name" value="NAD(P)-binding Rossmann-like Domain"/>
    <property type="match status" value="1"/>
</dbReference>
<dbReference type="InterPro" id="IPR003462">
    <property type="entry name" value="ODC_Mu_crystall"/>
</dbReference>
<organism evidence="1 2">
    <name type="scientific">Lysobacter korlensis</name>
    <dbReference type="NCBI Taxonomy" id="553636"/>
    <lineage>
        <taxon>Bacteria</taxon>
        <taxon>Pseudomonadati</taxon>
        <taxon>Pseudomonadota</taxon>
        <taxon>Gammaproteobacteria</taxon>
        <taxon>Lysobacterales</taxon>
        <taxon>Lysobacteraceae</taxon>
        <taxon>Lysobacter</taxon>
    </lineage>
</organism>
<protein>
    <submittedName>
        <fullName evidence="1">Ornithine cyclodeaminase family protein</fullName>
    </submittedName>
</protein>
<evidence type="ECO:0000313" key="1">
    <source>
        <dbReference type="EMBL" id="MFC0680450.1"/>
    </source>
</evidence>
<comment type="caution">
    <text evidence="1">The sequence shown here is derived from an EMBL/GenBank/DDBJ whole genome shotgun (WGS) entry which is preliminary data.</text>
</comment>
<evidence type="ECO:0000313" key="2">
    <source>
        <dbReference type="Proteomes" id="UP001589896"/>
    </source>
</evidence>
<dbReference type="InterPro" id="IPR036291">
    <property type="entry name" value="NAD(P)-bd_dom_sf"/>
</dbReference>
<sequence length="322" mass="32915">MRTLPYFDATAVHSALDATAAVEAIRGALRAGFAPSSDIPRSSVPLRQGEFLLMPSDAGRSTGIKVLTVAPGNPSRGLPRIQGLYLLADAETLTPSALLDGAALTIVRTPAVSFAPIIDPIRHRQDPLDVVVFGAGPQAVAHFETLRALLAGARELGEVTTVVRDPDRLPAGTRASAAASGEVRAALSGAGLVICATTARTPLFDSSTLRDDAIVIAVGSHEPDARELDSALMARAQVVVEDPATALREAGDVVLAVAEGALDAASLHAMGDVVGGVPLPAKRPIVVKTTGMSWEDLVIAEAVVGHGEAAGEDESGRSGAAS</sequence>
<dbReference type="PANTHER" id="PTHR13812:SF19">
    <property type="entry name" value="KETIMINE REDUCTASE MU-CRYSTALLIN"/>
    <property type="match status" value="1"/>
</dbReference>
<dbReference type="RefSeq" id="WP_386672192.1">
    <property type="nucleotide sequence ID" value="NZ_JBHLTG010000005.1"/>
</dbReference>
<dbReference type="InterPro" id="IPR023401">
    <property type="entry name" value="ODC_N"/>
</dbReference>
<dbReference type="Pfam" id="PF02423">
    <property type="entry name" value="OCD_Mu_crystall"/>
    <property type="match status" value="1"/>
</dbReference>
<dbReference type="PANTHER" id="PTHR13812">
    <property type="entry name" value="KETIMINE REDUCTASE MU-CRYSTALLIN"/>
    <property type="match status" value="1"/>
</dbReference>
<reference evidence="1 2" key="1">
    <citation type="submission" date="2024-09" db="EMBL/GenBank/DDBJ databases">
        <authorList>
            <person name="Sun Q."/>
            <person name="Mori K."/>
        </authorList>
    </citation>
    <scope>NUCLEOTIDE SEQUENCE [LARGE SCALE GENOMIC DNA]</scope>
    <source>
        <strain evidence="1 2">KCTC 23076</strain>
    </source>
</reference>
<accession>A0ABV6RTZ1</accession>